<evidence type="ECO:0000313" key="2">
    <source>
        <dbReference type="EMBL" id="WIX82811.1"/>
    </source>
</evidence>
<feature type="region of interest" description="Disordered" evidence="1">
    <location>
        <begin position="1"/>
        <end position="34"/>
    </location>
</feature>
<proteinExistence type="predicted"/>
<organism evidence="2 3">
    <name type="scientific">Amycolatopsis carbonis</name>
    <dbReference type="NCBI Taxonomy" id="715471"/>
    <lineage>
        <taxon>Bacteria</taxon>
        <taxon>Bacillati</taxon>
        <taxon>Actinomycetota</taxon>
        <taxon>Actinomycetes</taxon>
        <taxon>Pseudonocardiales</taxon>
        <taxon>Pseudonocardiaceae</taxon>
        <taxon>Amycolatopsis</taxon>
    </lineage>
</organism>
<accession>A0A9Y2MXX3</accession>
<dbReference type="InterPro" id="IPR046036">
    <property type="entry name" value="DUF5994"/>
</dbReference>
<gene>
    <name evidence="2" type="ORF">QRX50_19535</name>
</gene>
<dbReference type="EMBL" id="CP127294">
    <property type="protein sequence ID" value="WIX82811.1"/>
    <property type="molecule type" value="Genomic_DNA"/>
</dbReference>
<evidence type="ECO:0000313" key="3">
    <source>
        <dbReference type="Proteomes" id="UP001236014"/>
    </source>
</evidence>
<dbReference type="RefSeq" id="WP_285973376.1">
    <property type="nucleotide sequence ID" value="NZ_CP127294.1"/>
</dbReference>
<sequence length="143" mass="15596">MTSQEHAPDAGVRLELKPAGSGPRPTDGTWWPRSRDTATEFPALLDAVRDTISPVERITYHLSDGWEITNRKLSREGNLVRLEGFLHSLSGGSITLTATQDRRLVLLVVPPATPDDTAAGYLRAGADPEDRTSIGEYFSTTAH</sequence>
<feature type="compositionally biased region" description="Basic and acidic residues" evidence="1">
    <location>
        <begin position="1"/>
        <end position="16"/>
    </location>
</feature>
<keyword evidence="3" id="KW-1185">Reference proteome</keyword>
<evidence type="ECO:0000256" key="1">
    <source>
        <dbReference type="SAM" id="MobiDB-lite"/>
    </source>
</evidence>
<dbReference type="KEGG" id="acab:QRX50_19535"/>
<name>A0A9Y2MXX3_9PSEU</name>
<dbReference type="Pfam" id="PF19457">
    <property type="entry name" value="DUF5994"/>
    <property type="match status" value="1"/>
</dbReference>
<dbReference type="Proteomes" id="UP001236014">
    <property type="component" value="Chromosome"/>
</dbReference>
<reference evidence="2 3" key="1">
    <citation type="submission" date="2023-06" db="EMBL/GenBank/DDBJ databases">
        <authorList>
            <person name="Oyuntsetseg B."/>
            <person name="Kim S.B."/>
        </authorList>
    </citation>
    <scope>NUCLEOTIDE SEQUENCE [LARGE SCALE GENOMIC DNA]</scope>
    <source>
        <strain evidence="2 3">2-15</strain>
    </source>
</reference>
<dbReference type="AlphaFoldDB" id="A0A9Y2MXX3"/>
<protein>
    <submittedName>
        <fullName evidence="2">DUF5994 family protein</fullName>
    </submittedName>
</protein>